<keyword evidence="3" id="KW-1185">Reference proteome</keyword>
<dbReference type="Proteomes" id="UP000527355">
    <property type="component" value="Unassembled WGS sequence"/>
</dbReference>
<accession>A0A7J8AMW6</accession>
<evidence type="ECO:0000256" key="1">
    <source>
        <dbReference type="SAM" id="MobiDB-lite"/>
    </source>
</evidence>
<feature type="region of interest" description="Disordered" evidence="1">
    <location>
        <begin position="1"/>
        <end position="41"/>
    </location>
</feature>
<dbReference type="AlphaFoldDB" id="A0A7J8AMW6"/>
<protein>
    <submittedName>
        <fullName evidence="2">Uncharacterized protein</fullName>
    </submittedName>
</protein>
<gene>
    <name evidence="2" type="ORF">mMyoMyo1_008219</name>
</gene>
<dbReference type="EMBL" id="JABWUV010000001">
    <property type="protein sequence ID" value="KAF6387784.1"/>
    <property type="molecule type" value="Genomic_DNA"/>
</dbReference>
<evidence type="ECO:0000313" key="2">
    <source>
        <dbReference type="EMBL" id="KAF6387784.1"/>
    </source>
</evidence>
<name>A0A7J8AMW6_MYOMY</name>
<proteinExistence type="predicted"/>
<organism evidence="2 3">
    <name type="scientific">Myotis myotis</name>
    <name type="common">Greater mouse-eared bat</name>
    <name type="synonym">Vespertilio myotis</name>
    <dbReference type="NCBI Taxonomy" id="51298"/>
    <lineage>
        <taxon>Eukaryota</taxon>
        <taxon>Metazoa</taxon>
        <taxon>Chordata</taxon>
        <taxon>Craniata</taxon>
        <taxon>Vertebrata</taxon>
        <taxon>Euteleostomi</taxon>
        <taxon>Mammalia</taxon>
        <taxon>Eutheria</taxon>
        <taxon>Laurasiatheria</taxon>
        <taxon>Chiroptera</taxon>
        <taxon>Yangochiroptera</taxon>
        <taxon>Vespertilionidae</taxon>
        <taxon>Myotis</taxon>
    </lineage>
</organism>
<feature type="compositionally biased region" description="Low complexity" evidence="1">
    <location>
        <begin position="141"/>
        <end position="160"/>
    </location>
</feature>
<feature type="compositionally biased region" description="Low complexity" evidence="1">
    <location>
        <begin position="29"/>
        <end position="41"/>
    </location>
</feature>
<evidence type="ECO:0000313" key="3">
    <source>
        <dbReference type="Proteomes" id="UP000527355"/>
    </source>
</evidence>
<feature type="region of interest" description="Disordered" evidence="1">
    <location>
        <begin position="122"/>
        <end position="189"/>
    </location>
</feature>
<reference evidence="2 3" key="1">
    <citation type="journal article" date="2020" name="Nature">
        <title>Six reference-quality genomes reveal evolution of bat adaptations.</title>
        <authorList>
            <person name="Jebb D."/>
            <person name="Huang Z."/>
            <person name="Pippel M."/>
            <person name="Hughes G.M."/>
            <person name="Lavrichenko K."/>
            <person name="Devanna P."/>
            <person name="Winkler S."/>
            <person name="Jermiin L.S."/>
            <person name="Skirmuntt E.C."/>
            <person name="Katzourakis A."/>
            <person name="Burkitt-Gray L."/>
            <person name="Ray D.A."/>
            <person name="Sullivan K.A.M."/>
            <person name="Roscito J.G."/>
            <person name="Kirilenko B.M."/>
            <person name="Davalos L.M."/>
            <person name="Corthals A.P."/>
            <person name="Power M.L."/>
            <person name="Jones G."/>
            <person name="Ransome R.D."/>
            <person name="Dechmann D.K.N."/>
            <person name="Locatelli A.G."/>
            <person name="Puechmaille S.J."/>
            <person name="Fedrigo O."/>
            <person name="Jarvis E.D."/>
            <person name="Hiller M."/>
            <person name="Vernes S.C."/>
            <person name="Myers E.W."/>
            <person name="Teeling E.C."/>
        </authorList>
    </citation>
    <scope>NUCLEOTIDE SEQUENCE [LARGE SCALE GENOMIC DNA]</scope>
    <source>
        <strain evidence="2">MMyoMyo1</strain>
        <tissue evidence="2">Flight muscle</tissue>
    </source>
</reference>
<comment type="caution">
    <text evidence="2">The sequence shown here is derived from an EMBL/GenBank/DDBJ whole genome shotgun (WGS) entry which is preliminary data.</text>
</comment>
<sequence>MWKQPGPMSRGNPRAPTSKDLRHQGTMCAASARPPGAASSPGGALMAPAVFLGTPTPRHERRPLGFKLFKVSGRGCGSSQVLPQAPWAAFRPPVSGPLFAASLGPCRGGSCGAAASAPSASAARTCHPDLQRPRRRAPLDASPAAPIAGAAAPQGGASPKSRARLGSAAPACQGLPASPGFPGTLPVTR</sequence>